<dbReference type="InterPro" id="IPR020988">
    <property type="entry name" value="Pept_U32_collagenase"/>
</dbReference>
<accession>A0A8J7HI17</accession>
<feature type="region of interest" description="Disordered" evidence="1">
    <location>
        <begin position="289"/>
        <end position="310"/>
    </location>
</feature>
<dbReference type="RefSeq" id="WP_214441664.1">
    <property type="nucleotide sequence ID" value="NZ_JAECZB010000094.1"/>
</dbReference>
<evidence type="ECO:0000259" key="2">
    <source>
        <dbReference type="Pfam" id="PF12392"/>
    </source>
</evidence>
<dbReference type="InterPro" id="IPR001539">
    <property type="entry name" value="Peptidase_U32"/>
</dbReference>
<proteinExistence type="predicted"/>
<organism evidence="3 4">
    <name type="scientific">Atlanticothrix silvestris CENA357</name>
    <dbReference type="NCBI Taxonomy" id="1725252"/>
    <lineage>
        <taxon>Bacteria</taxon>
        <taxon>Bacillati</taxon>
        <taxon>Cyanobacteriota</taxon>
        <taxon>Cyanophyceae</taxon>
        <taxon>Nostocales</taxon>
        <taxon>Nodulariaceae</taxon>
        <taxon>Atlanticothrix</taxon>
        <taxon>Atlanticothrix silvestris</taxon>
    </lineage>
</organism>
<evidence type="ECO:0000313" key="3">
    <source>
        <dbReference type="EMBL" id="MBH8555449.1"/>
    </source>
</evidence>
<sequence>MKSDRSPSQPSLQRPELLAPAGNWECAKAAVENGADAIYFGLDRFNARMRAQNFTESDLPQLMQFLHHRGVKGYVTVNTLIFPKELPEAQRYLRTIIAAGVDAVIVQDVGICRLIRHLSPDFPIHASTQMTITSAAGVEFAKSLGCQLVVLARECSLQEINKIHQQIAQQNTLLPLEVFVHGALCVAYSGQCLTSEALGGRSANRGECAQACRMPYDLIADGEVVDLGERKYLLSPQDLAGLEVLPDLVKSGVTSLKIEGRLKTPEYVANVTRVYRQALDRVMEELERPNPLTPFPTREGGIKAVSGRGQTDPERYNLEMAFSRGLYTGWFDGINNQELVHARFGKKRGVYLGEVTRIRNEEVTLKLEAPVKPGDGIVFDCGHPEGKEEGGRIYGVVQKGKETVLNFGRGDLNFRRVHVGDKVWKTSDPELDKQLRQSFVGENPQFQRPIHLEVHGEVGQPLIAIARDELGNIVQIESAIFLVEAHTKPLTTERLQSQLGRLGNTPFCLGSLTNHLIGAAMLPVSELNRMRREIVMQLEELRIQPKRWQLHSDVSFQDLLPSSSPSSTLSPSLIVLVRNLKQLQAALKAGIETLYCEFEDPRAYKEAVQVVRQRNQNSTIWVAPPRITKPGENWILQQVRACEADGYLVRNYDQLQFFRADRCIGDFSLNVTNPLTADYFHQHFGLERLTASYDLNIIQLEDLLTSCPPQWFEATIHQHIPMFHMEHCVFCAFLSEGTDYTNCGRPCDKHEVKLKDRVGSEHALKADVGCRNTVFNGTAQTGAEYVQRLIELGLRHFRIEFVNETPEQVSKTIHFYRQLLQGEITGSQLWRELKLQNQLGVTRGPMEVSAIRS</sequence>
<reference evidence="3 4" key="1">
    <citation type="journal article" date="2021" name="Int. J. Syst. Evol. Microbiol.">
        <title>Amazonocrinis nigriterrae gen. nov., sp. nov., Atlanticothrix silvestris gen. nov., sp. nov. and Dendronalium phyllosphericum gen. nov., sp. nov., nostocacean cyanobacteria from Brazilian environments.</title>
        <authorList>
            <person name="Alvarenga D.O."/>
            <person name="Andreote A.P.D."/>
            <person name="Branco L.H.Z."/>
            <person name="Delbaje E."/>
            <person name="Cruz R.B."/>
            <person name="Varani A.M."/>
            <person name="Fiore M.F."/>
        </authorList>
    </citation>
    <scope>NUCLEOTIDE SEQUENCE [LARGE SCALE GENOMIC DNA]</scope>
    <source>
        <strain evidence="3 4">CENA357</strain>
    </source>
</reference>
<dbReference type="InterPro" id="IPR051454">
    <property type="entry name" value="RNA/ubiquinone_mod_enzymes"/>
</dbReference>
<dbReference type="Pfam" id="PF01136">
    <property type="entry name" value="Peptidase_U32"/>
    <property type="match status" value="2"/>
</dbReference>
<dbReference type="PANTHER" id="PTHR30217">
    <property type="entry name" value="PEPTIDASE U32 FAMILY"/>
    <property type="match status" value="1"/>
</dbReference>
<dbReference type="PANTHER" id="PTHR30217:SF10">
    <property type="entry name" value="23S RRNA 5-HYDROXYCYTIDINE C2501 SYNTHASE"/>
    <property type="match status" value="1"/>
</dbReference>
<comment type="caution">
    <text evidence="3">The sequence shown here is derived from an EMBL/GenBank/DDBJ whole genome shotgun (WGS) entry which is preliminary data.</text>
</comment>
<feature type="domain" description="Peptidase U32 collagenase" evidence="2">
    <location>
        <begin position="423"/>
        <end position="543"/>
    </location>
</feature>
<name>A0A8J7HI17_9CYAN</name>
<keyword evidence="4" id="KW-1185">Reference proteome</keyword>
<protein>
    <submittedName>
        <fullName evidence="3">U32 family peptidase</fullName>
    </submittedName>
</protein>
<gene>
    <name evidence="3" type="ORF">I8751_24510</name>
</gene>
<dbReference type="EMBL" id="JAECZB010000094">
    <property type="protein sequence ID" value="MBH8555449.1"/>
    <property type="molecule type" value="Genomic_DNA"/>
</dbReference>
<dbReference type="Pfam" id="PF12392">
    <property type="entry name" value="DUF3656"/>
    <property type="match status" value="1"/>
</dbReference>
<evidence type="ECO:0000313" key="4">
    <source>
        <dbReference type="Proteomes" id="UP000599391"/>
    </source>
</evidence>
<dbReference type="Proteomes" id="UP000599391">
    <property type="component" value="Unassembled WGS sequence"/>
</dbReference>
<dbReference type="AlphaFoldDB" id="A0A8J7HI17"/>
<evidence type="ECO:0000256" key="1">
    <source>
        <dbReference type="SAM" id="MobiDB-lite"/>
    </source>
</evidence>